<evidence type="ECO:0000313" key="1">
    <source>
        <dbReference type="EMBL" id="PVE57404.1"/>
    </source>
</evidence>
<protein>
    <submittedName>
        <fullName evidence="1">Uncharacterized protein</fullName>
    </submittedName>
</protein>
<dbReference type="AlphaFoldDB" id="A0AA92C7H8"/>
<dbReference type="EMBL" id="QDFR01000001">
    <property type="protein sequence ID" value="PVE57404.1"/>
    <property type="molecule type" value="Genomic_DNA"/>
</dbReference>
<accession>A0AA92C7H8</accession>
<dbReference type="Proteomes" id="UP000244335">
    <property type="component" value="Unassembled WGS sequence"/>
</dbReference>
<organism evidence="1 2">
    <name type="scientific">Rhizobium rhizogenes</name>
    <name type="common">Agrobacterium rhizogenes</name>
    <dbReference type="NCBI Taxonomy" id="359"/>
    <lineage>
        <taxon>Bacteria</taxon>
        <taxon>Pseudomonadati</taxon>
        <taxon>Pseudomonadota</taxon>
        <taxon>Alphaproteobacteria</taxon>
        <taxon>Hyphomicrobiales</taxon>
        <taxon>Rhizobiaceae</taxon>
        <taxon>Rhizobium/Agrobacterium group</taxon>
        <taxon>Rhizobium</taxon>
    </lineage>
</organism>
<sequence length="67" mass="7268">MGNVCAEINEQVVDVAAYVIQCHDGDAKAAVETLLDEIEHLQQQLSVAVAAMGRGFTRGWIPNGERE</sequence>
<gene>
    <name evidence="1" type="ORF">DC430_04200</name>
</gene>
<name>A0AA92C7H8_RHIRH</name>
<comment type="caution">
    <text evidence="1">The sequence shown here is derived from an EMBL/GenBank/DDBJ whole genome shotgun (WGS) entry which is preliminary data.</text>
</comment>
<evidence type="ECO:0000313" key="2">
    <source>
        <dbReference type="Proteomes" id="UP000244335"/>
    </source>
</evidence>
<proteinExistence type="predicted"/>
<reference evidence="1 2" key="1">
    <citation type="submission" date="2018-04" db="EMBL/GenBank/DDBJ databases">
        <authorList>
            <person name="Hagen T."/>
        </authorList>
    </citation>
    <scope>NUCLEOTIDE SEQUENCE [LARGE SCALE GENOMIC DNA]</scope>
    <source>
        <strain evidence="1 2">TPD7009</strain>
    </source>
</reference>